<feature type="region of interest" description="Disordered" evidence="7">
    <location>
        <begin position="271"/>
        <end position="310"/>
    </location>
</feature>
<dbReference type="CDD" id="cd11393">
    <property type="entry name" value="bHLH_AtbHLH_like"/>
    <property type="match status" value="1"/>
</dbReference>
<dbReference type="PANTHER" id="PTHR16223">
    <property type="entry name" value="TRANSCRIPTION FACTOR BHLH83-RELATED"/>
    <property type="match status" value="1"/>
</dbReference>
<keyword evidence="5" id="KW-0804">Transcription</keyword>
<dbReference type="GO" id="GO:0000981">
    <property type="term" value="F:DNA-binding transcription factor activity, RNA polymerase II-specific"/>
    <property type="evidence" value="ECO:0007669"/>
    <property type="project" value="TreeGrafter"/>
</dbReference>
<comment type="subcellular location">
    <subcellularLocation>
        <location evidence="1">Nucleus</location>
    </subcellularLocation>
</comment>
<reference evidence="9" key="1">
    <citation type="journal article" date="2023" name="bioRxiv">
        <title>Improved chromosome-level genome assembly for marigold (Tagetes erecta).</title>
        <authorList>
            <person name="Jiang F."/>
            <person name="Yuan L."/>
            <person name="Wang S."/>
            <person name="Wang H."/>
            <person name="Xu D."/>
            <person name="Wang A."/>
            <person name="Fan W."/>
        </authorList>
    </citation>
    <scope>NUCLEOTIDE SEQUENCE</scope>
    <source>
        <strain evidence="9">WSJ</strain>
        <tissue evidence="9">Leaf</tissue>
    </source>
</reference>
<feature type="region of interest" description="Disordered" evidence="7">
    <location>
        <begin position="171"/>
        <end position="192"/>
    </location>
</feature>
<feature type="domain" description="BHLH" evidence="8">
    <location>
        <begin position="302"/>
        <end position="351"/>
    </location>
</feature>
<keyword evidence="3" id="KW-0805">Transcription regulation</keyword>
<dbReference type="AlphaFoldDB" id="A0AAD8LC34"/>
<gene>
    <name evidence="9" type="ORF">QVD17_01423</name>
</gene>
<evidence type="ECO:0000256" key="4">
    <source>
        <dbReference type="ARBA" id="ARBA00023125"/>
    </source>
</evidence>
<comment type="subunit">
    <text evidence="2">Homodimer.</text>
</comment>
<evidence type="ECO:0000313" key="9">
    <source>
        <dbReference type="EMBL" id="KAK1435657.1"/>
    </source>
</evidence>
<organism evidence="9 10">
    <name type="scientific">Tagetes erecta</name>
    <name type="common">African marigold</name>
    <dbReference type="NCBI Taxonomy" id="13708"/>
    <lineage>
        <taxon>Eukaryota</taxon>
        <taxon>Viridiplantae</taxon>
        <taxon>Streptophyta</taxon>
        <taxon>Embryophyta</taxon>
        <taxon>Tracheophyta</taxon>
        <taxon>Spermatophyta</taxon>
        <taxon>Magnoliopsida</taxon>
        <taxon>eudicotyledons</taxon>
        <taxon>Gunneridae</taxon>
        <taxon>Pentapetalae</taxon>
        <taxon>asterids</taxon>
        <taxon>campanulids</taxon>
        <taxon>Asterales</taxon>
        <taxon>Asteraceae</taxon>
        <taxon>Asteroideae</taxon>
        <taxon>Heliantheae alliance</taxon>
        <taxon>Tageteae</taxon>
        <taxon>Tagetes</taxon>
    </lineage>
</organism>
<evidence type="ECO:0000256" key="3">
    <source>
        <dbReference type="ARBA" id="ARBA00023015"/>
    </source>
</evidence>
<accession>A0AAD8LC34</accession>
<comment type="caution">
    <text evidence="9">The sequence shown here is derived from an EMBL/GenBank/DDBJ whole genome shotgun (WGS) entry which is preliminary data.</text>
</comment>
<dbReference type="InterPro" id="IPR045843">
    <property type="entry name" value="IND-like"/>
</dbReference>
<dbReference type="Proteomes" id="UP001229421">
    <property type="component" value="Unassembled WGS sequence"/>
</dbReference>
<dbReference type="InterPro" id="IPR011598">
    <property type="entry name" value="bHLH_dom"/>
</dbReference>
<sequence length="423" mass="46820">MTDSWWDSRTRPACLDSVSVTSMNLFQDTIESTTTTTTTSGGVDRGGVGVLSNNPSLHMMELGLSSQPISQSLDWNQAMYRGDPRSDDHQSGYQTLVQEDNSLSSNTTIFQENQWKSHKIYHDPPSEFKQINVRGFQLDEPVHYNDENGLNPSFQTMDPSYGSNSTIIQSLFGSDNNTNQQDSSYDQNQGMSYSYQSSYGGITMSGGSGSSGGEYPAPPHVPQEFSGNSPPKVQPPSIATPLHFSNNARFWNASAAPMNDVRPSFFPLQMQSPSTIEDKPKNPISEMVKKNNTKSSSTKRPRNENPPLPAFKVRKEKMGDRITALQQLVSPFGKTDTASVLSEAIEYIKFLHEQVNVLSTPYLKNAAIMQQQQHDQISDQASEGSGQDLRSRGLCLVPIQSTFPVTHETTVDFWTPSFGGTFR</sequence>
<dbReference type="GO" id="GO:0000978">
    <property type="term" value="F:RNA polymerase II cis-regulatory region sequence-specific DNA binding"/>
    <property type="evidence" value="ECO:0007669"/>
    <property type="project" value="TreeGrafter"/>
</dbReference>
<evidence type="ECO:0000256" key="5">
    <source>
        <dbReference type="ARBA" id="ARBA00023163"/>
    </source>
</evidence>
<dbReference type="SMART" id="SM00353">
    <property type="entry name" value="HLH"/>
    <property type="match status" value="1"/>
</dbReference>
<dbReference type="InterPro" id="IPR036638">
    <property type="entry name" value="HLH_DNA-bd_sf"/>
</dbReference>
<dbReference type="FunFam" id="4.10.280.10:FF:000032">
    <property type="entry name" value="Transcription factor bHLH123 family"/>
    <property type="match status" value="1"/>
</dbReference>
<feature type="region of interest" description="Disordered" evidence="7">
    <location>
        <begin position="204"/>
        <end position="234"/>
    </location>
</feature>
<keyword evidence="4" id="KW-0238">DNA-binding</keyword>
<feature type="compositionally biased region" description="Polar residues" evidence="7">
    <location>
        <begin position="171"/>
        <end position="186"/>
    </location>
</feature>
<dbReference type="InterPro" id="IPR045239">
    <property type="entry name" value="bHLH95_bHLH"/>
</dbReference>
<proteinExistence type="predicted"/>
<name>A0AAD8LC34_TARER</name>
<keyword evidence="6" id="KW-0539">Nucleus</keyword>
<protein>
    <recommendedName>
        <fullName evidence="8">BHLH domain-containing protein</fullName>
    </recommendedName>
</protein>
<evidence type="ECO:0000313" key="10">
    <source>
        <dbReference type="Proteomes" id="UP001229421"/>
    </source>
</evidence>
<dbReference type="Gene3D" id="4.10.280.10">
    <property type="entry name" value="Helix-loop-helix DNA-binding domain"/>
    <property type="match status" value="1"/>
</dbReference>
<keyword evidence="10" id="KW-1185">Reference proteome</keyword>
<dbReference type="PANTHER" id="PTHR16223:SF46">
    <property type="entry name" value="TRANSCRIPTION FACTOR BHLH123"/>
    <property type="match status" value="1"/>
</dbReference>
<evidence type="ECO:0000256" key="6">
    <source>
        <dbReference type="ARBA" id="ARBA00023242"/>
    </source>
</evidence>
<dbReference type="GO" id="GO:0046983">
    <property type="term" value="F:protein dimerization activity"/>
    <property type="evidence" value="ECO:0007669"/>
    <property type="project" value="InterPro"/>
</dbReference>
<evidence type="ECO:0000256" key="7">
    <source>
        <dbReference type="SAM" id="MobiDB-lite"/>
    </source>
</evidence>
<evidence type="ECO:0000256" key="1">
    <source>
        <dbReference type="ARBA" id="ARBA00004123"/>
    </source>
</evidence>
<evidence type="ECO:0000256" key="2">
    <source>
        <dbReference type="ARBA" id="ARBA00011738"/>
    </source>
</evidence>
<dbReference type="EMBL" id="JAUHHV010000001">
    <property type="protein sequence ID" value="KAK1435657.1"/>
    <property type="molecule type" value="Genomic_DNA"/>
</dbReference>
<evidence type="ECO:0000259" key="8">
    <source>
        <dbReference type="PROSITE" id="PS50888"/>
    </source>
</evidence>
<dbReference type="PROSITE" id="PS50888">
    <property type="entry name" value="BHLH"/>
    <property type="match status" value="1"/>
</dbReference>
<dbReference type="GO" id="GO:0005634">
    <property type="term" value="C:nucleus"/>
    <property type="evidence" value="ECO:0007669"/>
    <property type="project" value="UniProtKB-SubCell"/>
</dbReference>
<dbReference type="SUPFAM" id="SSF47459">
    <property type="entry name" value="HLH, helix-loop-helix DNA-binding domain"/>
    <property type="match status" value="1"/>
</dbReference>